<protein>
    <submittedName>
        <fullName evidence="1">Uncharacterized protein</fullName>
    </submittedName>
</protein>
<reference evidence="1 2" key="1">
    <citation type="submission" date="2012-05" db="EMBL/GenBank/DDBJ databases">
        <title>Genome sequence of Yersinia Pestis PY-08.</title>
        <authorList>
            <person name="Santana-Cruz I."/>
            <person name="Sengamalay N."/>
            <person name="McCracken C."/>
            <person name="Daugherty S.C."/>
            <person name="Maroo A."/>
            <person name="Vara P.G."/>
            <person name="Tallon L.J."/>
            <person name="Sadzewicz L."/>
            <person name="Vinetz J.M."/>
            <person name="Cespedes Zambrano M.J."/>
            <person name="Fraser-Liggett C.M."/>
            <person name="Tettelin H."/>
        </authorList>
    </citation>
    <scope>NUCLEOTIDE SEQUENCE [LARGE SCALE GENOMIC DNA]</scope>
    <source>
        <strain evidence="1 2">PY-08</strain>
    </source>
</reference>
<evidence type="ECO:0000313" key="2">
    <source>
        <dbReference type="Proteomes" id="UP000003231"/>
    </source>
</evidence>
<sequence>MLSLYLSAAHRAADFCYHFFNPEATGQTKNDSKNSKR</sequence>
<dbReference type="Proteomes" id="UP000003231">
    <property type="component" value="Unassembled WGS sequence"/>
</dbReference>
<name>A0AB72ZSK9_YERPE</name>
<proteinExistence type="predicted"/>
<evidence type="ECO:0000313" key="1">
    <source>
        <dbReference type="EMBL" id="EIR26238.1"/>
    </source>
</evidence>
<dbReference type="EMBL" id="AKRT01000008">
    <property type="protein sequence ID" value="EIR26238.1"/>
    <property type="molecule type" value="Genomic_DNA"/>
</dbReference>
<accession>A0AB72ZSK9</accession>
<gene>
    <name evidence="1" type="ORF">YPPY08_4850</name>
</gene>
<comment type="caution">
    <text evidence="1">The sequence shown here is derived from an EMBL/GenBank/DDBJ whole genome shotgun (WGS) entry which is preliminary data.</text>
</comment>
<organism evidence="1 2">
    <name type="scientific">Yersinia pestis PY-08</name>
    <dbReference type="NCBI Taxonomy" id="992134"/>
    <lineage>
        <taxon>Bacteria</taxon>
        <taxon>Pseudomonadati</taxon>
        <taxon>Pseudomonadota</taxon>
        <taxon>Gammaproteobacteria</taxon>
        <taxon>Enterobacterales</taxon>
        <taxon>Yersiniaceae</taxon>
        <taxon>Yersinia</taxon>
    </lineage>
</organism>
<dbReference type="AlphaFoldDB" id="A0AB72ZSK9"/>